<dbReference type="GO" id="GO:0003723">
    <property type="term" value="F:RNA binding"/>
    <property type="evidence" value="ECO:0007669"/>
    <property type="project" value="InterPro"/>
</dbReference>
<dbReference type="GO" id="GO:0009451">
    <property type="term" value="P:RNA modification"/>
    <property type="evidence" value="ECO:0007669"/>
    <property type="project" value="InterPro"/>
</dbReference>
<sequence length="380" mass="42526">MCGEQALREVEAEQARIQQECVERLRKEEAETAAFRSKFRDMASVNAALLHHRSALRSYVDGDVAMIHIHLVKLGIQNHSKCRNHLVNLYAKCRVFGSVHKVLNKSPELDLVGWSALISGYAQNGYGDEAIMGFREMHGLGIKCNEFTFPSVLKACAMKKDIVGGKLIHGIVVVTGFEKDVFVANTLVVVYAKCGEFLDSRRLFDETRDRNIVSWNALFSSYTQGDFYNEAIGLFGDMVSVITGTFMLQNSAVDQHQRGAANGISMTLQSICKAIGPACGGAILSWSQKRLNAAILPVSRDMENDVGKKMMLVIVDFVYLLESVKRPNDIFHIECNRGNWNSDDIQTIFDLKSLLVGSILIKIDPTIHTCKRYLFLFIFM</sequence>
<dbReference type="PANTHER" id="PTHR47926">
    <property type="entry name" value="PENTATRICOPEPTIDE REPEAT-CONTAINING PROTEIN"/>
    <property type="match status" value="1"/>
</dbReference>
<dbReference type="PANTHER" id="PTHR47926:SF533">
    <property type="entry name" value="DYW DOMAIN-CONTAINING PROTEIN"/>
    <property type="match status" value="1"/>
</dbReference>
<dbReference type="InterPro" id="IPR011990">
    <property type="entry name" value="TPR-like_helical_dom_sf"/>
</dbReference>
<evidence type="ECO:0000256" key="1">
    <source>
        <dbReference type="ARBA" id="ARBA00022737"/>
    </source>
</evidence>
<dbReference type="PROSITE" id="PS51375">
    <property type="entry name" value="PPR"/>
    <property type="match status" value="2"/>
</dbReference>
<feature type="repeat" description="PPR" evidence="2">
    <location>
        <begin position="180"/>
        <end position="214"/>
    </location>
</feature>
<keyword evidence="4" id="KW-1185">Reference proteome</keyword>
<dbReference type="Proteomes" id="UP000245207">
    <property type="component" value="Unassembled WGS sequence"/>
</dbReference>
<organism evidence="3 4">
    <name type="scientific">Artemisia annua</name>
    <name type="common">Sweet wormwood</name>
    <dbReference type="NCBI Taxonomy" id="35608"/>
    <lineage>
        <taxon>Eukaryota</taxon>
        <taxon>Viridiplantae</taxon>
        <taxon>Streptophyta</taxon>
        <taxon>Embryophyta</taxon>
        <taxon>Tracheophyta</taxon>
        <taxon>Spermatophyta</taxon>
        <taxon>Magnoliopsida</taxon>
        <taxon>eudicotyledons</taxon>
        <taxon>Gunneridae</taxon>
        <taxon>Pentapetalae</taxon>
        <taxon>asterids</taxon>
        <taxon>campanulids</taxon>
        <taxon>Asterales</taxon>
        <taxon>Asteraceae</taxon>
        <taxon>Asteroideae</taxon>
        <taxon>Anthemideae</taxon>
        <taxon>Artemisiinae</taxon>
        <taxon>Artemisia</taxon>
    </lineage>
</organism>
<gene>
    <name evidence="3" type="ORF">CTI12_AA069420</name>
</gene>
<protein>
    <submittedName>
        <fullName evidence="3">Pentatricopeptide repeat-containing protein</fullName>
    </submittedName>
</protein>
<dbReference type="Gene3D" id="1.25.40.10">
    <property type="entry name" value="Tetratricopeptide repeat domain"/>
    <property type="match status" value="2"/>
</dbReference>
<dbReference type="OrthoDB" id="1893323at2759"/>
<dbReference type="AlphaFoldDB" id="A0A2U1Q6F3"/>
<dbReference type="InterPro" id="IPR002885">
    <property type="entry name" value="PPR_rpt"/>
</dbReference>
<dbReference type="NCBIfam" id="TIGR00756">
    <property type="entry name" value="PPR"/>
    <property type="match status" value="1"/>
</dbReference>
<accession>A0A2U1Q6F3</accession>
<dbReference type="EMBL" id="PKPP01000374">
    <property type="protein sequence ID" value="PWA93589.1"/>
    <property type="molecule type" value="Genomic_DNA"/>
</dbReference>
<reference evidence="3 4" key="1">
    <citation type="journal article" date="2018" name="Mol. Plant">
        <title>The genome of Artemisia annua provides insight into the evolution of Asteraceae family and artemisinin biosynthesis.</title>
        <authorList>
            <person name="Shen Q."/>
            <person name="Zhang L."/>
            <person name="Liao Z."/>
            <person name="Wang S."/>
            <person name="Yan T."/>
            <person name="Shi P."/>
            <person name="Liu M."/>
            <person name="Fu X."/>
            <person name="Pan Q."/>
            <person name="Wang Y."/>
            <person name="Lv Z."/>
            <person name="Lu X."/>
            <person name="Zhang F."/>
            <person name="Jiang W."/>
            <person name="Ma Y."/>
            <person name="Chen M."/>
            <person name="Hao X."/>
            <person name="Li L."/>
            <person name="Tang Y."/>
            <person name="Lv G."/>
            <person name="Zhou Y."/>
            <person name="Sun X."/>
            <person name="Brodelius P.E."/>
            <person name="Rose J.K.C."/>
            <person name="Tang K."/>
        </authorList>
    </citation>
    <scope>NUCLEOTIDE SEQUENCE [LARGE SCALE GENOMIC DNA]</scope>
    <source>
        <strain evidence="4">cv. Huhao1</strain>
        <tissue evidence="3">Leaf</tissue>
    </source>
</reference>
<name>A0A2U1Q6F3_ARTAN</name>
<keyword evidence="1" id="KW-0677">Repeat</keyword>
<proteinExistence type="predicted"/>
<dbReference type="Pfam" id="PF01535">
    <property type="entry name" value="PPR"/>
    <property type="match status" value="2"/>
</dbReference>
<evidence type="ECO:0000313" key="3">
    <source>
        <dbReference type="EMBL" id="PWA93589.1"/>
    </source>
</evidence>
<evidence type="ECO:0000313" key="4">
    <source>
        <dbReference type="Proteomes" id="UP000245207"/>
    </source>
</evidence>
<dbReference type="FunFam" id="1.25.40.10:FF:000344">
    <property type="entry name" value="Pentatricopeptide repeat-containing protein"/>
    <property type="match status" value="1"/>
</dbReference>
<dbReference type="Pfam" id="PF13041">
    <property type="entry name" value="PPR_2"/>
    <property type="match status" value="1"/>
</dbReference>
<comment type="caution">
    <text evidence="3">The sequence shown here is derived from an EMBL/GenBank/DDBJ whole genome shotgun (WGS) entry which is preliminary data.</text>
</comment>
<feature type="repeat" description="PPR" evidence="2">
    <location>
        <begin position="110"/>
        <end position="144"/>
    </location>
</feature>
<evidence type="ECO:0000256" key="2">
    <source>
        <dbReference type="PROSITE-ProRule" id="PRU00708"/>
    </source>
</evidence>
<dbReference type="InterPro" id="IPR046960">
    <property type="entry name" value="PPR_At4g14850-like_plant"/>
</dbReference>